<feature type="transmembrane region" description="Helical" evidence="11">
    <location>
        <begin position="340"/>
        <end position="358"/>
    </location>
</feature>
<dbReference type="GO" id="GO:0016020">
    <property type="term" value="C:membrane"/>
    <property type="evidence" value="ECO:0007669"/>
    <property type="project" value="UniProtKB-SubCell"/>
</dbReference>
<evidence type="ECO:0000256" key="8">
    <source>
        <dbReference type="ARBA" id="ARBA00022989"/>
    </source>
</evidence>
<dbReference type="Gene3D" id="2.30.42.10">
    <property type="match status" value="1"/>
</dbReference>
<keyword evidence="7 11" id="KW-0862">Zinc</keyword>
<comment type="subcellular location">
    <subcellularLocation>
        <location evidence="2">Membrane</location>
        <topology evidence="2">Multi-pass membrane protein</topology>
    </subcellularLocation>
</comment>
<evidence type="ECO:0000256" key="10">
    <source>
        <dbReference type="ARBA" id="ARBA00023136"/>
    </source>
</evidence>
<evidence type="ECO:0000256" key="5">
    <source>
        <dbReference type="ARBA" id="ARBA00022692"/>
    </source>
</evidence>
<dbReference type="PANTHER" id="PTHR42837">
    <property type="entry name" value="REGULATOR OF SIGMA-E PROTEASE RSEP"/>
    <property type="match status" value="1"/>
</dbReference>
<dbReference type="GO" id="GO:0006508">
    <property type="term" value="P:proteolysis"/>
    <property type="evidence" value="ECO:0007669"/>
    <property type="project" value="UniProtKB-KW"/>
</dbReference>
<proteinExistence type="inferred from homology"/>
<reference evidence="13 14" key="1">
    <citation type="journal article" date="2016" name="Nat. Commun.">
        <title>Thousands of microbial genomes shed light on interconnected biogeochemical processes in an aquifer system.</title>
        <authorList>
            <person name="Anantharaman K."/>
            <person name="Brown C.T."/>
            <person name="Hug L.A."/>
            <person name="Sharon I."/>
            <person name="Castelle C.J."/>
            <person name="Probst A.J."/>
            <person name="Thomas B.C."/>
            <person name="Singh A."/>
            <person name="Wilkins M.J."/>
            <person name="Karaoz U."/>
            <person name="Brodie E.L."/>
            <person name="Williams K.H."/>
            <person name="Hubbard S.S."/>
            <person name="Banfield J.F."/>
        </authorList>
    </citation>
    <scope>NUCLEOTIDE SEQUENCE [LARGE SCALE GENOMIC DNA]</scope>
</reference>
<dbReference type="GO" id="GO:0046872">
    <property type="term" value="F:metal ion binding"/>
    <property type="evidence" value="ECO:0007669"/>
    <property type="project" value="UniProtKB-KW"/>
</dbReference>
<dbReference type="GO" id="GO:0004222">
    <property type="term" value="F:metalloendopeptidase activity"/>
    <property type="evidence" value="ECO:0007669"/>
    <property type="project" value="InterPro"/>
</dbReference>
<feature type="transmembrane region" description="Helical" evidence="11">
    <location>
        <begin position="290"/>
        <end position="310"/>
    </location>
</feature>
<keyword evidence="10 11" id="KW-0472">Membrane</keyword>
<dbReference type="InterPro" id="IPR036034">
    <property type="entry name" value="PDZ_sf"/>
</dbReference>
<dbReference type="EC" id="3.4.24.-" evidence="11"/>
<evidence type="ECO:0000313" key="14">
    <source>
        <dbReference type="Proteomes" id="UP000177943"/>
    </source>
</evidence>
<evidence type="ECO:0000256" key="11">
    <source>
        <dbReference type="RuleBase" id="RU362031"/>
    </source>
</evidence>
<accession>A0A1G2MW20</accession>
<gene>
    <name evidence="13" type="ORF">A3D56_00100</name>
</gene>
<evidence type="ECO:0000256" key="3">
    <source>
        <dbReference type="ARBA" id="ARBA00007931"/>
    </source>
</evidence>
<dbReference type="NCBIfam" id="TIGR00054">
    <property type="entry name" value="RIP metalloprotease RseP"/>
    <property type="match status" value="1"/>
</dbReference>
<comment type="cofactor">
    <cofactor evidence="1 11">
        <name>Zn(2+)</name>
        <dbReference type="ChEBI" id="CHEBI:29105"/>
    </cofactor>
</comment>
<keyword evidence="4 13" id="KW-0645">Protease</keyword>
<evidence type="ECO:0000256" key="4">
    <source>
        <dbReference type="ARBA" id="ARBA00022670"/>
    </source>
</evidence>
<feature type="domain" description="Peptidase M50" evidence="12">
    <location>
        <begin position="6"/>
        <end position="352"/>
    </location>
</feature>
<dbReference type="PANTHER" id="PTHR42837:SF2">
    <property type="entry name" value="MEMBRANE METALLOPROTEASE ARASP2, CHLOROPLASTIC-RELATED"/>
    <property type="match status" value="1"/>
</dbReference>
<dbReference type="Pfam" id="PF02163">
    <property type="entry name" value="Peptidase_M50"/>
    <property type="match status" value="1"/>
</dbReference>
<feature type="transmembrane region" description="Helical" evidence="11">
    <location>
        <begin position="6"/>
        <end position="25"/>
    </location>
</feature>
<dbReference type="CDD" id="cd06163">
    <property type="entry name" value="S2P-M50_PDZ_RseP-like"/>
    <property type="match status" value="1"/>
</dbReference>
<sequence>MSIILFIIILAVLVFVHELGHFLFAKKAGIRVDEFGLGFPPRLFGKKVGETIYSINAIPFGGFVKIFGEDPNDESINGPDRDRSFVHKKRPVQAAVLVAGVLFNFLFAFVLNTVGFASGFPVAVEGWSGQGQLQNIQLLITDIVPESPASFAGLKSGDALQSLKSDKDKIEGDLEAEEVRQFIRDHASVPIAVSVSRKAELFEFSVETKIMQGEPNPIIGISMEKVASLRLPIHLAVLEGFKMTYFSAKSVLFGFGELLKQAFHGGVSISQLTGPVGIAGMVGSARDLGISYLLSFTAFLSINLAVLNLLPFPALDGGRILFVAIEGVTRRRLNQNITNTLNALGFILLLLLMFFVTYQDIAKLF</sequence>
<evidence type="ECO:0000256" key="1">
    <source>
        <dbReference type="ARBA" id="ARBA00001947"/>
    </source>
</evidence>
<evidence type="ECO:0000259" key="12">
    <source>
        <dbReference type="Pfam" id="PF02163"/>
    </source>
</evidence>
<name>A0A1G2MW20_9BACT</name>
<evidence type="ECO:0000313" key="13">
    <source>
        <dbReference type="EMBL" id="OHA28066.1"/>
    </source>
</evidence>
<dbReference type="AlphaFoldDB" id="A0A1G2MW20"/>
<dbReference type="SUPFAM" id="SSF50156">
    <property type="entry name" value="PDZ domain-like"/>
    <property type="match status" value="1"/>
</dbReference>
<evidence type="ECO:0000256" key="6">
    <source>
        <dbReference type="ARBA" id="ARBA00022801"/>
    </source>
</evidence>
<keyword evidence="8 11" id="KW-1133">Transmembrane helix</keyword>
<protein>
    <recommendedName>
        <fullName evidence="11">Zinc metalloprotease</fullName>
        <ecNumber evidence="11">3.4.24.-</ecNumber>
    </recommendedName>
</protein>
<evidence type="ECO:0000256" key="2">
    <source>
        <dbReference type="ARBA" id="ARBA00004141"/>
    </source>
</evidence>
<evidence type="ECO:0000256" key="9">
    <source>
        <dbReference type="ARBA" id="ARBA00023049"/>
    </source>
</evidence>
<keyword evidence="6 11" id="KW-0378">Hydrolase</keyword>
<keyword evidence="9 11" id="KW-0482">Metalloprotease</keyword>
<dbReference type="Proteomes" id="UP000177943">
    <property type="component" value="Unassembled WGS sequence"/>
</dbReference>
<evidence type="ECO:0000256" key="7">
    <source>
        <dbReference type="ARBA" id="ARBA00022833"/>
    </source>
</evidence>
<dbReference type="InterPro" id="IPR004387">
    <property type="entry name" value="Pept_M50_Zn"/>
</dbReference>
<keyword evidence="5 11" id="KW-0812">Transmembrane</keyword>
<keyword evidence="11" id="KW-0479">Metal-binding</keyword>
<organism evidence="13 14">
    <name type="scientific">Candidatus Taylorbacteria bacterium RIFCSPHIGHO2_02_FULL_45_35</name>
    <dbReference type="NCBI Taxonomy" id="1802311"/>
    <lineage>
        <taxon>Bacteria</taxon>
        <taxon>Candidatus Tayloriibacteriota</taxon>
    </lineage>
</organism>
<dbReference type="EMBL" id="MHRP01000001">
    <property type="protein sequence ID" value="OHA28066.1"/>
    <property type="molecule type" value="Genomic_DNA"/>
</dbReference>
<feature type="transmembrane region" description="Helical" evidence="11">
    <location>
        <begin position="91"/>
        <end position="111"/>
    </location>
</feature>
<comment type="similarity">
    <text evidence="3 11">Belongs to the peptidase M50B family.</text>
</comment>
<dbReference type="InterPro" id="IPR008915">
    <property type="entry name" value="Peptidase_M50"/>
</dbReference>
<comment type="caution">
    <text evidence="13">The sequence shown here is derived from an EMBL/GenBank/DDBJ whole genome shotgun (WGS) entry which is preliminary data.</text>
</comment>